<feature type="non-terminal residue" evidence="1">
    <location>
        <position position="1"/>
    </location>
</feature>
<proteinExistence type="predicted"/>
<dbReference type="EMBL" id="CAJVPM010035261">
    <property type="protein sequence ID" value="CAG8689549.1"/>
    <property type="molecule type" value="Genomic_DNA"/>
</dbReference>
<dbReference type="Proteomes" id="UP000789860">
    <property type="component" value="Unassembled WGS sequence"/>
</dbReference>
<name>A0ACA9P3Z2_9GLOM</name>
<sequence>NDDIRTYPWFIRRTEMHHRIKQCLEEVNIADISHDEPTSSSIIDTENLPD</sequence>
<organism evidence="1 2">
    <name type="scientific">Scutellospora calospora</name>
    <dbReference type="NCBI Taxonomy" id="85575"/>
    <lineage>
        <taxon>Eukaryota</taxon>
        <taxon>Fungi</taxon>
        <taxon>Fungi incertae sedis</taxon>
        <taxon>Mucoromycota</taxon>
        <taxon>Glomeromycotina</taxon>
        <taxon>Glomeromycetes</taxon>
        <taxon>Diversisporales</taxon>
        <taxon>Gigasporaceae</taxon>
        <taxon>Scutellospora</taxon>
    </lineage>
</organism>
<accession>A0ACA9P3Z2</accession>
<evidence type="ECO:0000313" key="2">
    <source>
        <dbReference type="Proteomes" id="UP000789860"/>
    </source>
</evidence>
<comment type="caution">
    <text evidence="1">The sequence shown here is derived from an EMBL/GenBank/DDBJ whole genome shotgun (WGS) entry which is preliminary data.</text>
</comment>
<gene>
    <name evidence="1" type="ORF">SCALOS_LOCUS10073</name>
</gene>
<reference evidence="1" key="1">
    <citation type="submission" date="2021-06" db="EMBL/GenBank/DDBJ databases">
        <authorList>
            <person name="Kallberg Y."/>
            <person name="Tangrot J."/>
            <person name="Rosling A."/>
        </authorList>
    </citation>
    <scope>NUCLEOTIDE SEQUENCE</scope>
    <source>
        <strain evidence="1">AU212A</strain>
    </source>
</reference>
<evidence type="ECO:0000313" key="1">
    <source>
        <dbReference type="EMBL" id="CAG8689549.1"/>
    </source>
</evidence>
<protein>
    <submittedName>
        <fullName evidence="1">2782_t:CDS:1</fullName>
    </submittedName>
</protein>
<keyword evidence="2" id="KW-1185">Reference proteome</keyword>